<keyword evidence="7" id="KW-0998">Cell outer membrane</keyword>
<dbReference type="GO" id="GO:0009279">
    <property type="term" value="C:cell outer membrane"/>
    <property type="evidence" value="ECO:0007669"/>
    <property type="project" value="UniProtKB-SubCell"/>
</dbReference>
<dbReference type="SUPFAM" id="SSF56954">
    <property type="entry name" value="Outer membrane efflux proteins (OEP)"/>
    <property type="match status" value="1"/>
</dbReference>
<name>A0A9D2HMP0_9BACT</name>
<evidence type="ECO:0000256" key="1">
    <source>
        <dbReference type="ARBA" id="ARBA00004442"/>
    </source>
</evidence>
<keyword evidence="5" id="KW-0812">Transmembrane</keyword>
<evidence type="ECO:0000256" key="7">
    <source>
        <dbReference type="ARBA" id="ARBA00023237"/>
    </source>
</evidence>
<feature type="chain" id="PRO_5038371311" evidence="8">
    <location>
        <begin position="24"/>
        <end position="481"/>
    </location>
</feature>
<evidence type="ECO:0000256" key="3">
    <source>
        <dbReference type="ARBA" id="ARBA00022448"/>
    </source>
</evidence>
<dbReference type="Proteomes" id="UP000823821">
    <property type="component" value="Unassembled WGS sequence"/>
</dbReference>
<keyword evidence="6" id="KW-0472">Membrane</keyword>
<organism evidence="9 10">
    <name type="scientific">Candidatus Desulfovibrio intestinavium</name>
    <dbReference type="NCBI Taxonomy" id="2838534"/>
    <lineage>
        <taxon>Bacteria</taxon>
        <taxon>Pseudomonadati</taxon>
        <taxon>Thermodesulfobacteriota</taxon>
        <taxon>Desulfovibrionia</taxon>
        <taxon>Desulfovibrionales</taxon>
        <taxon>Desulfovibrionaceae</taxon>
        <taxon>Desulfovibrio</taxon>
    </lineage>
</organism>
<dbReference type="AlphaFoldDB" id="A0A9D2HMP0"/>
<protein>
    <submittedName>
        <fullName evidence="9">TolC family protein</fullName>
    </submittedName>
</protein>
<feature type="signal peptide" evidence="8">
    <location>
        <begin position="1"/>
        <end position="23"/>
    </location>
</feature>
<accession>A0A9D2HMP0</accession>
<evidence type="ECO:0000256" key="5">
    <source>
        <dbReference type="ARBA" id="ARBA00022692"/>
    </source>
</evidence>
<proteinExistence type="inferred from homology"/>
<keyword evidence="4" id="KW-1134">Transmembrane beta strand</keyword>
<evidence type="ECO:0000256" key="8">
    <source>
        <dbReference type="SAM" id="SignalP"/>
    </source>
</evidence>
<reference evidence="9" key="2">
    <citation type="submission" date="2021-04" db="EMBL/GenBank/DDBJ databases">
        <authorList>
            <person name="Gilroy R."/>
        </authorList>
    </citation>
    <scope>NUCLEOTIDE SEQUENCE</scope>
    <source>
        <strain evidence="9">5032</strain>
    </source>
</reference>
<evidence type="ECO:0000313" key="10">
    <source>
        <dbReference type="Proteomes" id="UP000823821"/>
    </source>
</evidence>
<comment type="similarity">
    <text evidence="2">Belongs to the outer membrane factor (OMF) (TC 1.B.17) family.</text>
</comment>
<reference evidence="9" key="1">
    <citation type="journal article" date="2021" name="PeerJ">
        <title>Extensive microbial diversity within the chicken gut microbiome revealed by metagenomics and culture.</title>
        <authorList>
            <person name="Gilroy R."/>
            <person name="Ravi A."/>
            <person name="Getino M."/>
            <person name="Pursley I."/>
            <person name="Horton D.L."/>
            <person name="Alikhan N.F."/>
            <person name="Baker D."/>
            <person name="Gharbi K."/>
            <person name="Hall N."/>
            <person name="Watson M."/>
            <person name="Adriaenssens E.M."/>
            <person name="Foster-Nyarko E."/>
            <person name="Jarju S."/>
            <person name="Secka A."/>
            <person name="Antonio M."/>
            <person name="Oren A."/>
            <person name="Chaudhuri R.R."/>
            <person name="La Ragione R."/>
            <person name="Hildebrand F."/>
            <person name="Pallen M.J."/>
        </authorList>
    </citation>
    <scope>NUCLEOTIDE SEQUENCE</scope>
    <source>
        <strain evidence="9">5032</strain>
    </source>
</reference>
<dbReference type="InterPro" id="IPR051906">
    <property type="entry name" value="TolC-like"/>
</dbReference>
<dbReference type="PROSITE" id="PS51257">
    <property type="entry name" value="PROKAR_LIPOPROTEIN"/>
    <property type="match status" value="1"/>
</dbReference>
<keyword evidence="3" id="KW-0813">Transport</keyword>
<dbReference type="GO" id="GO:0015288">
    <property type="term" value="F:porin activity"/>
    <property type="evidence" value="ECO:0007669"/>
    <property type="project" value="TreeGrafter"/>
</dbReference>
<comment type="caution">
    <text evidence="9">The sequence shown here is derived from an EMBL/GenBank/DDBJ whole genome shotgun (WGS) entry which is preliminary data.</text>
</comment>
<dbReference type="PANTHER" id="PTHR30026:SF20">
    <property type="entry name" value="OUTER MEMBRANE PROTEIN TOLC"/>
    <property type="match status" value="1"/>
</dbReference>
<comment type="subcellular location">
    <subcellularLocation>
        <location evidence="1">Cell outer membrane</location>
    </subcellularLocation>
</comment>
<dbReference type="Pfam" id="PF02321">
    <property type="entry name" value="OEP"/>
    <property type="match status" value="1"/>
</dbReference>
<sequence length="481" mass="54614">MKRTWRLWAVALLCLGAGLTACASSKAGMDAPELPARHWLEETPGVPVEKKEQLDAVVTNLYDPAKKFTFEDCVYLTIQQSPLLVNSAVNLEIKRLALTDAVWKYLPEPRMTLAVTNNLTAYNKNEPDVPGDYGRTKLRVGFYAAFPNPVATYFEHQTQKLMVNLAISTHRKAVGEAIYKIANAYMRLHAQRLILEEQKKLLPVAKETTKYWQQLESVDGRQGVALNLAAQHEKEVELRIDKAKMQEVIQLTELKILAGVDPQQRLNVDTQSAEGILKGFDGRKLKWEERWDKSEDDLLLRSQIKLADYNIMVAWAAYVPDMRIDINNSPPSGQAQPVGGTDDTFVHLTFDFPLIDWGRRYRGVQTARMEKAQAFNQQARQRTDYSNTWLQAEQRVSLAETNLRLARLNQETAKMQHTEARVSFNEGLSELPTVTERQEALIQAQIALIEAELEYRLANLEWMYVASLLQESFLGLPGGEV</sequence>
<gene>
    <name evidence="9" type="ORF">H9784_03005</name>
</gene>
<dbReference type="PANTHER" id="PTHR30026">
    <property type="entry name" value="OUTER MEMBRANE PROTEIN TOLC"/>
    <property type="match status" value="1"/>
</dbReference>
<evidence type="ECO:0000313" key="9">
    <source>
        <dbReference type="EMBL" id="HJA78529.1"/>
    </source>
</evidence>
<dbReference type="InterPro" id="IPR003423">
    <property type="entry name" value="OMP_efflux"/>
</dbReference>
<evidence type="ECO:0000256" key="4">
    <source>
        <dbReference type="ARBA" id="ARBA00022452"/>
    </source>
</evidence>
<dbReference type="GO" id="GO:0015562">
    <property type="term" value="F:efflux transmembrane transporter activity"/>
    <property type="evidence" value="ECO:0007669"/>
    <property type="project" value="InterPro"/>
</dbReference>
<evidence type="ECO:0000256" key="6">
    <source>
        <dbReference type="ARBA" id="ARBA00023136"/>
    </source>
</evidence>
<dbReference type="Gene3D" id="1.20.1600.10">
    <property type="entry name" value="Outer membrane efflux proteins (OEP)"/>
    <property type="match status" value="1"/>
</dbReference>
<dbReference type="GO" id="GO:1990281">
    <property type="term" value="C:efflux pump complex"/>
    <property type="evidence" value="ECO:0007669"/>
    <property type="project" value="TreeGrafter"/>
</dbReference>
<dbReference type="EMBL" id="DWZD01000019">
    <property type="protein sequence ID" value="HJA78529.1"/>
    <property type="molecule type" value="Genomic_DNA"/>
</dbReference>
<keyword evidence="8" id="KW-0732">Signal</keyword>
<evidence type="ECO:0000256" key="2">
    <source>
        <dbReference type="ARBA" id="ARBA00007613"/>
    </source>
</evidence>